<evidence type="ECO:0000313" key="1">
    <source>
        <dbReference type="EMBL" id="PTL38589.1"/>
    </source>
</evidence>
<gene>
    <name evidence="1" type="ORF">C6Y45_10400</name>
</gene>
<sequence>MESAEAGPLGKPLHGNESRRSFFVQGSQYKNFFQGVLIPGYPFYSIYREIFRRLQVWSEEFYVLSFGLRMTMKTEAGKACMFYFDICYNKESIFGKVT</sequence>
<organism evidence="1 2">
    <name type="scientific">Alkalicoccus saliphilus</name>
    <dbReference type="NCBI Taxonomy" id="200989"/>
    <lineage>
        <taxon>Bacteria</taxon>
        <taxon>Bacillati</taxon>
        <taxon>Bacillota</taxon>
        <taxon>Bacilli</taxon>
        <taxon>Bacillales</taxon>
        <taxon>Bacillaceae</taxon>
        <taxon>Alkalicoccus</taxon>
    </lineage>
</organism>
<reference evidence="1 2" key="1">
    <citation type="submission" date="2018-03" db="EMBL/GenBank/DDBJ databases">
        <title>Alkalicoccus saliphilus sp. nov., isolated from a mineral pool.</title>
        <authorList>
            <person name="Zhao B."/>
        </authorList>
    </citation>
    <scope>NUCLEOTIDE SEQUENCE [LARGE SCALE GENOMIC DNA]</scope>
    <source>
        <strain evidence="1 2">6AG</strain>
    </source>
</reference>
<keyword evidence="2" id="KW-1185">Reference proteome</keyword>
<comment type="caution">
    <text evidence="1">The sequence shown here is derived from an EMBL/GenBank/DDBJ whole genome shotgun (WGS) entry which is preliminary data.</text>
</comment>
<dbReference type="Proteomes" id="UP000240509">
    <property type="component" value="Unassembled WGS sequence"/>
</dbReference>
<accession>A0A2T4U5C1</accession>
<dbReference type="EMBL" id="PZJJ01000016">
    <property type="protein sequence ID" value="PTL38589.1"/>
    <property type="molecule type" value="Genomic_DNA"/>
</dbReference>
<name>A0A2T4U5C1_9BACI</name>
<dbReference type="AlphaFoldDB" id="A0A2T4U5C1"/>
<protein>
    <submittedName>
        <fullName evidence="1">Uncharacterized protein</fullName>
    </submittedName>
</protein>
<evidence type="ECO:0000313" key="2">
    <source>
        <dbReference type="Proteomes" id="UP000240509"/>
    </source>
</evidence>
<proteinExistence type="predicted"/>